<dbReference type="InterPro" id="IPR005516">
    <property type="entry name" value="Remorin_C"/>
</dbReference>
<dbReference type="Proteomes" id="UP001603857">
    <property type="component" value="Unassembled WGS sequence"/>
</dbReference>
<evidence type="ECO:0000259" key="2">
    <source>
        <dbReference type="Pfam" id="PF03763"/>
    </source>
</evidence>
<gene>
    <name evidence="3" type="ORF">Fmac_002027</name>
</gene>
<dbReference type="AlphaFoldDB" id="A0ABD1NIS4"/>
<evidence type="ECO:0000313" key="4">
    <source>
        <dbReference type="Proteomes" id="UP001603857"/>
    </source>
</evidence>
<evidence type="ECO:0000256" key="1">
    <source>
        <dbReference type="ARBA" id="ARBA00005711"/>
    </source>
</evidence>
<organism evidence="3 4">
    <name type="scientific">Flemingia macrophylla</name>
    <dbReference type="NCBI Taxonomy" id="520843"/>
    <lineage>
        <taxon>Eukaryota</taxon>
        <taxon>Viridiplantae</taxon>
        <taxon>Streptophyta</taxon>
        <taxon>Embryophyta</taxon>
        <taxon>Tracheophyta</taxon>
        <taxon>Spermatophyta</taxon>
        <taxon>Magnoliopsida</taxon>
        <taxon>eudicotyledons</taxon>
        <taxon>Gunneridae</taxon>
        <taxon>Pentapetalae</taxon>
        <taxon>rosids</taxon>
        <taxon>fabids</taxon>
        <taxon>Fabales</taxon>
        <taxon>Fabaceae</taxon>
        <taxon>Papilionoideae</taxon>
        <taxon>50 kb inversion clade</taxon>
        <taxon>NPAAA clade</taxon>
        <taxon>indigoferoid/millettioid clade</taxon>
        <taxon>Phaseoleae</taxon>
        <taxon>Flemingia</taxon>
    </lineage>
</organism>
<sequence>MHHLESDSRIYQIDAPFGILATVWADAFSYLINCVSLHKIVQKDEKLEDLRSHDLCRTNTFASTNISISNNGQKFLKVLVQRVKKEEVDAKILTWQNTEVAKIKNRFNREYVINGWEIDVVQKASSWMKKVEEEFDSIFAQARFEAKSCVRGLEFSPMNPVQGERLCNQSWITPGGVTNKGRLYGVGKLGSILRLGDTLKNISFSHGNNQDSEKVFQL</sequence>
<reference evidence="3 4" key="1">
    <citation type="submission" date="2024-08" db="EMBL/GenBank/DDBJ databases">
        <title>Insights into the chromosomal genome structure of Flemingia macrophylla.</title>
        <authorList>
            <person name="Ding Y."/>
            <person name="Zhao Y."/>
            <person name="Bi W."/>
            <person name="Wu M."/>
            <person name="Zhao G."/>
            <person name="Gong Y."/>
            <person name="Li W."/>
            <person name="Zhang P."/>
        </authorList>
    </citation>
    <scope>NUCLEOTIDE SEQUENCE [LARGE SCALE GENOMIC DNA]</scope>
    <source>
        <strain evidence="3">DYQJB</strain>
        <tissue evidence="3">Leaf</tissue>
    </source>
</reference>
<keyword evidence="4" id="KW-1185">Reference proteome</keyword>
<evidence type="ECO:0000313" key="3">
    <source>
        <dbReference type="EMBL" id="KAL2348027.1"/>
    </source>
</evidence>
<name>A0ABD1NIS4_9FABA</name>
<comment type="similarity">
    <text evidence="1">Belongs to the remorin family.</text>
</comment>
<protein>
    <recommendedName>
        <fullName evidence="2">Remorin C-terminal domain-containing protein</fullName>
    </recommendedName>
</protein>
<comment type="caution">
    <text evidence="3">The sequence shown here is derived from an EMBL/GenBank/DDBJ whole genome shotgun (WGS) entry which is preliminary data.</text>
</comment>
<feature type="domain" description="Remorin C-terminal" evidence="2">
    <location>
        <begin position="87"/>
        <end position="139"/>
    </location>
</feature>
<dbReference type="EMBL" id="JBGMDY010000001">
    <property type="protein sequence ID" value="KAL2348027.1"/>
    <property type="molecule type" value="Genomic_DNA"/>
</dbReference>
<proteinExistence type="inferred from homology"/>
<accession>A0ABD1NIS4</accession>
<dbReference type="Pfam" id="PF03763">
    <property type="entry name" value="Remorin_C"/>
    <property type="match status" value="1"/>
</dbReference>